<proteinExistence type="predicted"/>
<evidence type="ECO:0000313" key="1">
    <source>
        <dbReference type="EMBL" id="OPF78607.1"/>
    </source>
</evidence>
<organism evidence="1 2">
    <name type="scientific">Streptomyces antioxidans</name>
    <dbReference type="NCBI Taxonomy" id="1507734"/>
    <lineage>
        <taxon>Bacteria</taxon>
        <taxon>Bacillati</taxon>
        <taxon>Actinomycetota</taxon>
        <taxon>Actinomycetes</taxon>
        <taxon>Kitasatosporales</taxon>
        <taxon>Streptomycetaceae</taxon>
        <taxon>Streptomyces</taxon>
    </lineage>
</organism>
<keyword evidence="2" id="KW-1185">Reference proteome</keyword>
<reference evidence="1" key="1">
    <citation type="submission" date="2016-12" db="EMBL/GenBank/DDBJ databases">
        <title>Genome sequence of Streptomyces antioxidans MUSC 164.</title>
        <authorList>
            <person name="Lee L.-H."/>
            <person name="Ser H.-L."/>
        </authorList>
    </citation>
    <scope>NUCLEOTIDE SEQUENCE [LARGE SCALE GENOMIC DNA]</scope>
    <source>
        <strain evidence="1">MUSC 164</strain>
    </source>
</reference>
<protein>
    <submittedName>
        <fullName evidence="1">Uncharacterized protein</fullName>
    </submittedName>
</protein>
<dbReference type="Proteomes" id="UP000033615">
    <property type="component" value="Unassembled WGS sequence"/>
</dbReference>
<name>A0A1V4D3T1_9ACTN</name>
<dbReference type="EMBL" id="LAKD02000046">
    <property type="protein sequence ID" value="OPF78607.1"/>
    <property type="molecule type" value="Genomic_DNA"/>
</dbReference>
<dbReference type="AlphaFoldDB" id="A0A1V4D3T1"/>
<gene>
    <name evidence="1" type="ORF">VT50_0218720</name>
</gene>
<sequence>MAEGDRVDLQQFRDRVDELREAAYGAMAKIPPSGTGDFFYGPFATYMRSLERHAEGAVRLNDAALARWLLGQADTPYGDLFRNAESQRQMSTKHLYRLIESGDLNLGSSGGGTQGGEA</sequence>
<accession>A0A1V4D3T1</accession>
<comment type="caution">
    <text evidence="1">The sequence shown here is derived from an EMBL/GenBank/DDBJ whole genome shotgun (WGS) entry which is preliminary data.</text>
</comment>
<evidence type="ECO:0000313" key="2">
    <source>
        <dbReference type="Proteomes" id="UP000033615"/>
    </source>
</evidence>